<feature type="transmembrane region" description="Helical" evidence="1">
    <location>
        <begin position="6"/>
        <end position="28"/>
    </location>
</feature>
<reference evidence="2 3" key="1">
    <citation type="submission" date="2020-01" db="EMBL/GenBank/DDBJ databases">
        <title>The possibility of degradation of plastic by Microbulbifer hydrolyticus IRE-31.</title>
        <authorList>
            <person name="Liu L."/>
        </authorList>
    </citation>
    <scope>NUCLEOTIDE SEQUENCE [LARGE SCALE GENOMIC DNA]</scope>
    <source>
        <strain evidence="2 3">IRE-31</strain>
    </source>
</reference>
<gene>
    <name evidence="2" type="ORF">GTQ55_06060</name>
</gene>
<feature type="transmembrane region" description="Helical" evidence="1">
    <location>
        <begin position="40"/>
        <end position="59"/>
    </location>
</feature>
<keyword evidence="1" id="KW-0812">Transmembrane</keyword>
<evidence type="ECO:0000313" key="3">
    <source>
        <dbReference type="Proteomes" id="UP000464675"/>
    </source>
</evidence>
<feature type="transmembrane region" description="Helical" evidence="1">
    <location>
        <begin position="79"/>
        <end position="100"/>
    </location>
</feature>
<evidence type="ECO:0008006" key="4">
    <source>
        <dbReference type="Google" id="ProtNLM"/>
    </source>
</evidence>
<organism evidence="2 3">
    <name type="scientific">Microbulbifer hydrolyticus</name>
    <dbReference type="NCBI Taxonomy" id="48074"/>
    <lineage>
        <taxon>Bacteria</taxon>
        <taxon>Pseudomonadati</taxon>
        <taxon>Pseudomonadota</taxon>
        <taxon>Gammaproteobacteria</taxon>
        <taxon>Cellvibrionales</taxon>
        <taxon>Microbulbiferaceae</taxon>
        <taxon>Microbulbifer</taxon>
    </lineage>
</organism>
<dbReference type="Proteomes" id="UP000464675">
    <property type="component" value="Chromosome"/>
</dbReference>
<evidence type="ECO:0000256" key="1">
    <source>
        <dbReference type="SAM" id="Phobius"/>
    </source>
</evidence>
<keyword evidence="1" id="KW-1133">Transmembrane helix</keyword>
<dbReference type="RefSeq" id="WP_161857924.1">
    <property type="nucleotide sequence ID" value="NZ_CP047491.1"/>
</dbReference>
<sequence>MSILKIHRAAAWICLGLFPIGFLIGGWEDSYEQTQKGIKYMFMVGGIYLPFYCARVIHLGRMPLIGYPSTVLEKQRDPVLFWFLIGLYIFTAIVGVTTPLR</sequence>
<dbReference type="EMBL" id="CP047491">
    <property type="protein sequence ID" value="QHQ38592.1"/>
    <property type="molecule type" value="Genomic_DNA"/>
</dbReference>
<proteinExistence type="predicted"/>
<keyword evidence="1" id="KW-0472">Membrane</keyword>
<evidence type="ECO:0000313" key="2">
    <source>
        <dbReference type="EMBL" id="QHQ38592.1"/>
    </source>
</evidence>
<name>A0ABX6IYI0_9GAMM</name>
<protein>
    <recommendedName>
        <fullName evidence="4">Fumarate reductase subunit C</fullName>
    </recommendedName>
</protein>
<keyword evidence="3" id="KW-1185">Reference proteome</keyword>
<accession>A0ABX6IYI0</accession>